<evidence type="ECO:0000256" key="2">
    <source>
        <dbReference type="SAM" id="SignalP"/>
    </source>
</evidence>
<evidence type="ECO:0000256" key="1">
    <source>
        <dbReference type="SAM" id="MobiDB-lite"/>
    </source>
</evidence>
<reference evidence="3 4" key="1">
    <citation type="submission" date="2021-06" db="EMBL/GenBank/DDBJ databases">
        <title>Caerostris extrusa draft genome.</title>
        <authorList>
            <person name="Kono N."/>
            <person name="Arakawa K."/>
        </authorList>
    </citation>
    <scope>NUCLEOTIDE SEQUENCE [LARGE SCALE GENOMIC DNA]</scope>
</reference>
<feature type="region of interest" description="Disordered" evidence="1">
    <location>
        <begin position="96"/>
        <end position="144"/>
    </location>
</feature>
<dbReference type="AlphaFoldDB" id="A0AAV4WRY4"/>
<keyword evidence="2" id="KW-0732">Signal</keyword>
<evidence type="ECO:0000313" key="3">
    <source>
        <dbReference type="EMBL" id="GIY85452.1"/>
    </source>
</evidence>
<evidence type="ECO:0000313" key="4">
    <source>
        <dbReference type="Proteomes" id="UP001054945"/>
    </source>
</evidence>
<comment type="caution">
    <text evidence="3">The sequence shown here is derived from an EMBL/GenBank/DDBJ whole genome shotgun (WGS) entry which is preliminary data.</text>
</comment>
<protein>
    <recommendedName>
        <fullName evidence="5">Ribosomal protein S18</fullName>
    </recommendedName>
</protein>
<organism evidence="3 4">
    <name type="scientific">Caerostris extrusa</name>
    <name type="common">Bark spider</name>
    <name type="synonym">Caerostris bankana</name>
    <dbReference type="NCBI Taxonomy" id="172846"/>
    <lineage>
        <taxon>Eukaryota</taxon>
        <taxon>Metazoa</taxon>
        <taxon>Ecdysozoa</taxon>
        <taxon>Arthropoda</taxon>
        <taxon>Chelicerata</taxon>
        <taxon>Arachnida</taxon>
        <taxon>Araneae</taxon>
        <taxon>Araneomorphae</taxon>
        <taxon>Entelegynae</taxon>
        <taxon>Araneoidea</taxon>
        <taxon>Araneidae</taxon>
        <taxon>Caerostris</taxon>
    </lineage>
</organism>
<feature type="signal peptide" evidence="2">
    <location>
        <begin position="1"/>
        <end position="16"/>
    </location>
</feature>
<evidence type="ECO:0008006" key="5">
    <source>
        <dbReference type="Google" id="ProtNLM"/>
    </source>
</evidence>
<accession>A0AAV4WRY4</accession>
<proteinExistence type="predicted"/>
<feature type="chain" id="PRO_5043618680" description="Ribosomal protein S18" evidence="2">
    <location>
        <begin position="17"/>
        <end position="144"/>
    </location>
</feature>
<name>A0AAV4WRY4_CAEEX</name>
<sequence>MHFNHLIFLFCNRALLQLFNNNCCYFFRPIFFTWVRSLQTTLFASRNSKIPPLTGKSLSLHNSHFPRSRICQASQSSGRIAPKPIRAKFQQSIWAQKAQKQQRERKKPNVLMTFLKRSRPSDLRRRPPGKGAQLKAGAEGKGNN</sequence>
<keyword evidence="4" id="KW-1185">Reference proteome</keyword>
<gene>
    <name evidence="3" type="ORF">CEXT_199031</name>
</gene>
<dbReference type="Proteomes" id="UP001054945">
    <property type="component" value="Unassembled WGS sequence"/>
</dbReference>
<dbReference type="EMBL" id="BPLR01016659">
    <property type="protein sequence ID" value="GIY85452.1"/>
    <property type="molecule type" value="Genomic_DNA"/>
</dbReference>